<dbReference type="PANTHER" id="PTHR42924:SF3">
    <property type="entry name" value="POLYMERASE_HISTIDINOL PHOSPHATASE N-TERMINAL DOMAIN-CONTAINING PROTEIN"/>
    <property type="match status" value="1"/>
</dbReference>
<dbReference type="Pfam" id="PF02811">
    <property type="entry name" value="PHP"/>
    <property type="match status" value="1"/>
</dbReference>
<dbReference type="Gene3D" id="1.10.150.650">
    <property type="match status" value="1"/>
</dbReference>
<sequence length="300" mass="33764">MRAVDLHTHSTFSDGTKSPKELLEIAIEKNLAAIALTDHDTLDGIDEALLACKELNESKEHESIDSLTNKSHPIELIPGVEVSTHWDKCEVHIVGLFVDQHNKEFLDFLAVQRNSRVNRNIQVCKNFTDIGIPLTYETMLELYPDAVITRAHFADYLVKNGHVGDRNEAFDRYLNPGKPAYVSRQKVDPKEAIKYIHRAGGIAILAHPILYHLGDVALNKLVLELKEASLDGIEALYSTYKPADERQIREIAAKYDLMLSGGSDYHGDNKPHIDLGVGMGKLFIPEEILENLKAYKNQRF</sequence>
<gene>
    <name evidence="2" type="ORF">SAMN05216544_1785</name>
</gene>
<keyword evidence="3" id="KW-1185">Reference proteome</keyword>
<dbReference type="AlphaFoldDB" id="A0A1G9YEH7"/>
<dbReference type="InterPro" id="IPR052018">
    <property type="entry name" value="PHP_domain"/>
</dbReference>
<dbReference type="OrthoDB" id="9804333at2"/>
<evidence type="ECO:0000259" key="1">
    <source>
        <dbReference type="SMART" id="SM00481"/>
    </source>
</evidence>
<dbReference type="EMBL" id="FNHZ01000005">
    <property type="protein sequence ID" value="SDN06823.1"/>
    <property type="molecule type" value="Genomic_DNA"/>
</dbReference>
<dbReference type="Proteomes" id="UP000187651">
    <property type="component" value="Unassembled WGS sequence"/>
</dbReference>
<feature type="domain" description="Polymerase/histidinol phosphatase N-terminal" evidence="1">
    <location>
        <begin position="4"/>
        <end position="86"/>
    </location>
</feature>
<dbReference type="CDD" id="cd07438">
    <property type="entry name" value="PHP_HisPPase_AMP"/>
    <property type="match status" value="1"/>
</dbReference>
<dbReference type="RefSeq" id="WP_074521838.1">
    <property type="nucleotide sequence ID" value="NZ_FNHZ01000005.1"/>
</dbReference>
<dbReference type="GO" id="GO:0004534">
    <property type="term" value="F:5'-3' RNA exonuclease activity"/>
    <property type="evidence" value="ECO:0007669"/>
    <property type="project" value="TreeGrafter"/>
</dbReference>
<protein>
    <recommendedName>
        <fullName evidence="1">Polymerase/histidinol phosphatase N-terminal domain-containing protein</fullName>
    </recommendedName>
</protein>
<dbReference type="InterPro" id="IPR003141">
    <property type="entry name" value="Pol/His_phosphatase_N"/>
</dbReference>
<organism evidence="2 3">
    <name type="scientific">Lachnospira pectinoschiza</name>
    <dbReference type="NCBI Taxonomy" id="28052"/>
    <lineage>
        <taxon>Bacteria</taxon>
        <taxon>Bacillati</taxon>
        <taxon>Bacillota</taxon>
        <taxon>Clostridia</taxon>
        <taxon>Lachnospirales</taxon>
        <taxon>Lachnospiraceae</taxon>
        <taxon>Lachnospira</taxon>
    </lineage>
</organism>
<accession>A0A1G9YEH7</accession>
<proteinExistence type="predicted"/>
<evidence type="ECO:0000313" key="3">
    <source>
        <dbReference type="Proteomes" id="UP000187651"/>
    </source>
</evidence>
<reference evidence="3" key="1">
    <citation type="submission" date="2016-10" db="EMBL/GenBank/DDBJ databases">
        <authorList>
            <person name="Varghese N."/>
            <person name="Submissions S."/>
        </authorList>
    </citation>
    <scope>NUCLEOTIDE SEQUENCE [LARGE SCALE GENOMIC DNA]</scope>
    <source>
        <strain evidence="3">M83</strain>
    </source>
</reference>
<evidence type="ECO:0000313" key="2">
    <source>
        <dbReference type="EMBL" id="SDN06823.1"/>
    </source>
</evidence>
<dbReference type="PANTHER" id="PTHR42924">
    <property type="entry name" value="EXONUCLEASE"/>
    <property type="match status" value="1"/>
</dbReference>
<dbReference type="SUPFAM" id="SSF89550">
    <property type="entry name" value="PHP domain-like"/>
    <property type="match status" value="1"/>
</dbReference>
<dbReference type="SMART" id="SM00481">
    <property type="entry name" value="POLIIIAc"/>
    <property type="match status" value="1"/>
</dbReference>
<dbReference type="InterPro" id="IPR004013">
    <property type="entry name" value="PHP_dom"/>
</dbReference>
<dbReference type="GO" id="GO:0035312">
    <property type="term" value="F:5'-3' DNA exonuclease activity"/>
    <property type="evidence" value="ECO:0007669"/>
    <property type="project" value="TreeGrafter"/>
</dbReference>
<dbReference type="InterPro" id="IPR016195">
    <property type="entry name" value="Pol/histidinol_Pase-like"/>
</dbReference>
<name>A0A1G9YEH7_9FIRM</name>
<dbReference type="Gene3D" id="3.20.20.140">
    <property type="entry name" value="Metal-dependent hydrolases"/>
    <property type="match status" value="1"/>
</dbReference>